<dbReference type="Proteomes" id="UP000256763">
    <property type="component" value="Unassembled WGS sequence"/>
</dbReference>
<evidence type="ECO:0000313" key="2">
    <source>
        <dbReference type="Proteomes" id="UP000256763"/>
    </source>
</evidence>
<protein>
    <recommendedName>
        <fullName evidence="3">DUF432 domain-containing protein</fullName>
    </recommendedName>
</protein>
<dbReference type="RefSeq" id="WP_116300731.1">
    <property type="nucleotide sequence ID" value="NZ_NFZW01000001.1"/>
</dbReference>
<evidence type="ECO:0000313" key="1">
    <source>
        <dbReference type="EMBL" id="RFA39315.1"/>
    </source>
</evidence>
<accession>A0A3E0X3R6</accession>
<dbReference type="OrthoDB" id="6695259at2"/>
<sequence length="270" mass="30530">MDRLLTAEAALADWYGEFELPEGAVAEWRIGPARFQVVHRFGEWRVSQQRDEGLPLHAEVAFDDVEPMPEDKVERFVYADQSGVFHVQPLLPDRSVVSRPAAPLFVPAGEAVRLYVTVPLWLQLSVGKQRKRLLEVPSYRPSDTWFGPTTMTGELCYALRSRCRLYLEDAEFVPYRAHIPVQIRNQASKQLSLERVCVPVRQLSLYVTRDGRFWTDEVGLEQRDEGGSLAALRLGGKAPKEAVDAQRIATSRDAPGRRTAIHAFSALFNL</sequence>
<reference evidence="2" key="1">
    <citation type="submission" date="2017-05" db="EMBL/GenBank/DDBJ databases">
        <authorList>
            <person name="Sharma S."/>
            <person name="Sidhu C."/>
            <person name="Pinnaka A.K."/>
        </authorList>
    </citation>
    <scope>NUCLEOTIDE SEQUENCE [LARGE SCALE GENOMIC DNA]</scope>
    <source>
        <strain evidence="2">AK93</strain>
    </source>
</reference>
<evidence type="ECO:0008006" key="3">
    <source>
        <dbReference type="Google" id="ProtNLM"/>
    </source>
</evidence>
<organism evidence="1 2">
    <name type="scientific">Alkalilimnicola ehrlichii</name>
    <dbReference type="NCBI Taxonomy" id="351052"/>
    <lineage>
        <taxon>Bacteria</taxon>
        <taxon>Pseudomonadati</taxon>
        <taxon>Pseudomonadota</taxon>
        <taxon>Gammaproteobacteria</taxon>
        <taxon>Chromatiales</taxon>
        <taxon>Ectothiorhodospiraceae</taxon>
        <taxon>Alkalilimnicola</taxon>
    </lineage>
</organism>
<name>A0A3E0X3R6_9GAMM</name>
<dbReference type="AlphaFoldDB" id="A0A3E0X3R6"/>
<proteinExistence type="predicted"/>
<gene>
    <name evidence="1" type="ORF">CAL65_00380</name>
</gene>
<dbReference type="EMBL" id="NFZW01000001">
    <property type="protein sequence ID" value="RFA39315.1"/>
    <property type="molecule type" value="Genomic_DNA"/>
</dbReference>
<keyword evidence="2" id="KW-1185">Reference proteome</keyword>
<comment type="caution">
    <text evidence="1">The sequence shown here is derived from an EMBL/GenBank/DDBJ whole genome shotgun (WGS) entry which is preliminary data.</text>
</comment>